<keyword evidence="3" id="KW-0489">Methyltransferase</keyword>
<dbReference type="Pfam" id="PF01035">
    <property type="entry name" value="DNA_binding_1"/>
    <property type="match status" value="1"/>
</dbReference>
<dbReference type="GO" id="GO:0006281">
    <property type="term" value="P:DNA repair"/>
    <property type="evidence" value="ECO:0007669"/>
    <property type="project" value="InterPro"/>
</dbReference>
<evidence type="ECO:0000256" key="1">
    <source>
        <dbReference type="ARBA" id="ARBA00022763"/>
    </source>
</evidence>
<dbReference type="GO" id="GO:0008168">
    <property type="term" value="F:methyltransferase activity"/>
    <property type="evidence" value="ECO:0007669"/>
    <property type="project" value="UniProtKB-KW"/>
</dbReference>
<accession>A0A2V5IV90</accession>
<dbReference type="OrthoDB" id="9132167at2"/>
<dbReference type="Proteomes" id="UP000247980">
    <property type="component" value="Unassembled WGS sequence"/>
</dbReference>
<dbReference type="InterPro" id="IPR036388">
    <property type="entry name" value="WH-like_DNA-bd_sf"/>
</dbReference>
<evidence type="ECO:0000313" key="4">
    <source>
        <dbReference type="Proteomes" id="UP000247980"/>
    </source>
</evidence>
<evidence type="ECO:0000259" key="2">
    <source>
        <dbReference type="Pfam" id="PF01035"/>
    </source>
</evidence>
<evidence type="ECO:0000313" key="3">
    <source>
        <dbReference type="EMBL" id="PYI39911.1"/>
    </source>
</evidence>
<dbReference type="InterPro" id="IPR052520">
    <property type="entry name" value="ATL_DNA_repair"/>
</dbReference>
<keyword evidence="4" id="KW-1185">Reference proteome</keyword>
<dbReference type="InterPro" id="IPR036217">
    <property type="entry name" value="MethylDNA_cys_MeTrfase_DNAb"/>
</dbReference>
<organism evidence="3 4">
    <name type="scientific">Arthrobacter psychrolactophilus</name>
    <dbReference type="NCBI Taxonomy" id="92442"/>
    <lineage>
        <taxon>Bacteria</taxon>
        <taxon>Bacillati</taxon>
        <taxon>Actinomycetota</taxon>
        <taxon>Actinomycetes</taxon>
        <taxon>Micrococcales</taxon>
        <taxon>Micrococcaceae</taxon>
        <taxon>Arthrobacter</taxon>
    </lineage>
</organism>
<dbReference type="RefSeq" id="WP_110484084.1">
    <property type="nucleotide sequence ID" value="NZ_QJVC01000002.1"/>
</dbReference>
<protein>
    <submittedName>
        <fullName evidence="3">Cysteine methyltransferase</fullName>
    </submittedName>
</protein>
<comment type="caution">
    <text evidence="3">The sequence shown here is derived from an EMBL/GenBank/DDBJ whole genome shotgun (WGS) entry which is preliminary data.</text>
</comment>
<sequence length="140" mass="15213">MREQYIEAVLAVADLIPPARVLSYGDIAALLENGGPRQVGAAMAAQGSDTPWWRVIRASGQAPQGLDAQALEHYRQEQTALRGDTSPTAGRTPSWRVDMKLARWNPSDTEFDQIDAIAESLRVLDGSDATMSEPHDGLQV</sequence>
<dbReference type="GO" id="GO:0032259">
    <property type="term" value="P:methylation"/>
    <property type="evidence" value="ECO:0007669"/>
    <property type="project" value="UniProtKB-KW"/>
</dbReference>
<dbReference type="CDD" id="cd06445">
    <property type="entry name" value="ATase"/>
    <property type="match status" value="1"/>
</dbReference>
<dbReference type="EMBL" id="QJVC01000002">
    <property type="protein sequence ID" value="PYI39911.1"/>
    <property type="molecule type" value="Genomic_DNA"/>
</dbReference>
<dbReference type="SUPFAM" id="SSF46767">
    <property type="entry name" value="Methylated DNA-protein cysteine methyltransferase, C-terminal domain"/>
    <property type="match status" value="1"/>
</dbReference>
<reference evidence="3 4" key="1">
    <citation type="submission" date="2018-05" db="EMBL/GenBank/DDBJ databases">
        <title>Genetic diversity of glacier-inhabiting Cryobacterium bacteria in China and description of Cryobacterium mengkeensis sp. nov. and Arthrobacter glacialis sp. nov.</title>
        <authorList>
            <person name="Liu Q."/>
            <person name="Xin Y.-H."/>
        </authorList>
    </citation>
    <scope>NUCLEOTIDE SEQUENCE [LARGE SCALE GENOMIC DNA]</scope>
    <source>
        <strain evidence="3 4">B7</strain>
    </source>
</reference>
<keyword evidence="3" id="KW-0808">Transferase</keyword>
<feature type="domain" description="Methylated-DNA-[protein]-cysteine S-methyltransferase DNA binding" evidence="2">
    <location>
        <begin position="7"/>
        <end position="64"/>
    </location>
</feature>
<dbReference type="Gene3D" id="1.10.10.10">
    <property type="entry name" value="Winged helix-like DNA-binding domain superfamily/Winged helix DNA-binding domain"/>
    <property type="match status" value="1"/>
</dbReference>
<proteinExistence type="predicted"/>
<keyword evidence="1" id="KW-0227">DNA damage</keyword>
<dbReference type="AlphaFoldDB" id="A0A2V5IV90"/>
<dbReference type="PANTHER" id="PTHR42942:SF1">
    <property type="entry name" value="ALKYLTRANSFERASE-LIKE PROTEIN 1"/>
    <property type="match status" value="1"/>
</dbReference>
<dbReference type="InterPro" id="IPR014048">
    <property type="entry name" value="MethylDNA_cys_MeTrfase_DNA-bd"/>
</dbReference>
<name>A0A2V5IV90_9MICC</name>
<dbReference type="PANTHER" id="PTHR42942">
    <property type="entry name" value="6-O-METHYLGUANINE DNA METHYLTRANSFERASE"/>
    <property type="match status" value="1"/>
</dbReference>
<gene>
    <name evidence="3" type="ORF">CVS30_04460</name>
</gene>